<dbReference type="SUPFAM" id="SSF48264">
    <property type="entry name" value="Cytochrome P450"/>
    <property type="match status" value="1"/>
</dbReference>
<evidence type="ECO:0000313" key="3">
    <source>
        <dbReference type="Proteomes" id="UP001169027"/>
    </source>
</evidence>
<dbReference type="EMBL" id="JAUKVY010000002">
    <property type="protein sequence ID" value="MDO1531449.1"/>
    <property type="molecule type" value="Genomic_DNA"/>
</dbReference>
<keyword evidence="1" id="KW-0479">Metal-binding</keyword>
<sequence length="492" mass="54444">MSADPTDHASPTKAGPPAARLRRFFDLPGPKGLPLLGNALQIKPEAFHQILEGWTEQYGALFRFSIAERDFLCVSDPALNASVLKQRPEGFIKGPRLVQVCKELGFHGVFSANGEAWRRQRQIVLAGLDPAHLKTFLPSIEVVTARLRARWFSDAQSDREIDLMTDLMRYTVDVTTCLAFGRNLNTLEGGDHDVIQQHLNVIFPTLARRVLAPIDFERWLPKPGLRQHVEALQGAVQKFIREERQHIERRPELMQRPENLLQALIAACDRESAGLSDEDLSGNVLTMLLAGEDTTANTLGWLIWLLHDHPDEWKRARNEVDAIVGAGQIPRSTDQLSQLDFVEACANEAMRLKPVAPINIVQAAHDVVIGDVAVPSGVFVTCVMRPAGVDANRFDEPKAFRPTRWIDGTHAEGERMMGAKRVVMPFGGGPRVCPGRYLALAEIKMVMATLLANFDIAQMRTPEGGPAEYMSLTMSPVGLTVHLSPRAVSTSS</sequence>
<dbReference type="InterPro" id="IPR017972">
    <property type="entry name" value="Cyt_P450_CS"/>
</dbReference>
<comment type="similarity">
    <text evidence="1">Belongs to the cytochrome P450 family.</text>
</comment>
<name>A0ABT8RXQ3_9BURK</name>
<dbReference type="Proteomes" id="UP001169027">
    <property type="component" value="Unassembled WGS sequence"/>
</dbReference>
<dbReference type="Gene3D" id="1.10.630.10">
    <property type="entry name" value="Cytochrome P450"/>
    <property type="match status" value="1"/>
</dbReference>
<dbReference type="PANTHER" id="PTHR24301:SF11">
    <property type="entry name" value="CYTOCHROME P450"/>
    <property type="match status" value="1"/>
</dbReference>
<gene>
    <name evidence="2" type="ORF">Q2T77_04035</name>
</gene>
<comment type="caution">
    <text evidence="2">The sequence shown here is derived from an EMBL/GenBank/DDBJ whole genome shotgun (WGS) entry which is preliminary data.</text>
</comment>
<evidence type="ECO:0000313" key="2">
    <source>
        <dbReference type="EMBL" id="MDO1531449.1"/>
    </source>
</evidence>
<evidence type="ECO:0000256" key="1">
    <source>
        <dbReference type="RuleBase" id="RU000461"/>
    </source>
</evidence>
<dbReference type="InterPro" id="IPR001128">
    <property type="entry name" value="Cyt_P450"/>
</dbReference>
<dbReference type="RefSeq" id="WP_301804228.1">
    <property type="nucleotide sequence ID" value="NZ_JAUJZH010000002.1"/>
</dbReference>
<dbReference type="PRINTS" id="PR00385">
    <property type="entry name" value="P450"/>
</dbReference>
<keyword evidence="1" id="KW-0503">Monooxygenase</keyword>
<proteinExistence type="inferred from homology"/>
<keyword evidence="1" id="KW-0408">Iron</keyword>
<dbReference type="PROSITE" id="PS00086">
    <property type="entry name" value="CYTOCHROME_P450"/>
    <property type="match status" value="1"/>
</dbReference>
<dbReference type="InterPro" id="IPR002401">
    <property type="entry name" value="Cyt_P450_E_grp-I"/>
</dbReference>
<keyword evidence="1" id="KW-0349">Heme</keyword>
<protein>
    <submittedName>
        <fullName evidence="2">Cytochrome P450</fullName>
    </submittedName>
</protein>
<organism evidence="2 3">
    <name type="scientific">Variovorax ginsengisoli</name>
    <dbReference type="NCBI Taxonomy" id="363844"/>
    <lineage>
        <taxon>Bacteria</taxon>
        <taxon>Pseudomonadati</taxon>
        <taxon>Pseudomonadota</taxon>
        <taxon>Betaproteobacteria</taxon>
        <taxon>Burkholderiales</taxon>
        <taxon>Comamonadaceae</taxon>
        <taxon>Variovorax</taxon>
    </lineage>
</organism>
<keyword evidence="3" id="KW-1185">Reference proteome</keyword>
<dbReference type="Pfam" id="PF00067">
    <property type="entry name" value="p450"/>
    <property type="match status" value="1"/>
</dbReference>
<dbReference type="InterPro" id="IPR036396">
    <property type="entry name" value="Cyt_P450_sf"/>
</dbReference>
<dbReference type="PRINTS" id="PR00463">
    <property type="entry name" value="EP450I"/>
</dbReference>
<keyword evidence="1" id="KW-0560">Oxidoreductase</keyword>
<reference evidence="2" key="1">
    <citation type="submission" date="2023-06" db="EMBL/GenBank/DDBJ databases">
        <authorList>
            <person name="Jiang Y."/>
            <person name="Liu Q."/>
        </authorList>
    </citation>
    <scope>NUCLEOTIDE SEQUENCE</scope>
    <source>
        <strain evidence="2">CGMCC 1.12090</strain>
    </source>
</reference>
<dbReference type="PANTHER" id="PTHR24301">
    <property type="entry name" value="THROMBOXANE-A SYNTHASE"/>
    <property type="match status" value="1"/>
</dbReference>
<accession>A0ABT8RXQ3</accession>